<evidence type="ECO:0000313" key="2">
    <source>
        <dbReference type="Proteomes" id="UP001165089"/>
    </source>
</evidence>
<organism evidence="1 2">
    <name type="scientific">Geothrix rubra</name>
    <dbReference type="NCBI Taxonomy" id="2927977"/>
    <lineage>
        <taxon>Bacteria</taxon>
        <taxon>Pseudomonadati</taxon>
        <taxon>Acidobacteriota</taxon>
        <taxon>Holophagae</taxon>
        <taxon>Holophagales</taxon>
        <taxon>Holophagaceae</taxon>
        <taxon>Geothrix</taxon>
    </lineage>
</organism>
<dbReference type="InterPro" id="IPR027405">
    <property type="entry name" value="YidB-like"/>
</dbReference>
<keyword evidence="2" id="KW-1185">Reference proteome</keyword>
<dbReference type="EMBL" id="BSDD01000003">
    <property type="protein sequence ID" value="GLH70466.1"/>
    <property type="molecule type" value="Genomic_DNA"/>
</dbReference>
<sequence>MGLMDLAGSLLGGGQDQQGGLMGMVTGLLQQQGGLQGLLGRLNESGLGEQAASWVGRGENLPIGADQIRALLGSDTLQSLASKAGLGHEEAASGLAALLPQVVDKLTPDGQVPQGEPDLLSTLKGLLG</sequence>
<dbReference type="Pfam" id="PF20159">
    <property type="entry name" value="YidB"/>
    <property type="match status" value="1"/>
</dbReference>
<protein>
    <recommendedName>
        <fullName evidence="3">DUF937 domain-containing protein</fullName>
    </recommendedName>
</protein>
<dbReference type="InterPro" id="IPR045372">
    <property type="entry name" value="YidB"/>
</dbReference>
<evidence type="ECO:0000313" key="1">
    <source>
        <dbReference type="EMBL" id="GLH70466.1"/>
    </source>
</evidence>
<evidence type="ECO:0008006" key="3">
    <source>
        <dbReference type="Google" id="ProtNLM"/>
    </source>
</evidence>
<proteinExistence type="predicted"/>
<accession>A0ABQ5Q805</accession>
<dbReference type="Gene3D" id="1.10.10.690">
    <property type="entry name" value="YidB-like"/>
    <property type="match status" value="1"/>
</dbReference>
<reference evidence="1 2" key="1">
    <citation type="journal article" date="2023" name="Antonie Van Leeuwenhoek">
        <title>Mesoterricola silvestris gen. nov., sp. nov., Mesoterricola sediminis sp. nov., Geothrix oryzae sp. nov., Geothrix edaphica sp. nov., Geothrix rubra sp. nov., and Geothrix limicola sp. nov., six novel members of Acidobacteriota isolated from soils.</title>
        <authorList>
            <person name="Itoh H."/>
            <person name="Sugisawa Y."/>
            <person name="Mise K."/>
            <person name="Xu Z."/>
            <person name="Kuniyasu M."/>
            <person name="Ushijima N."/>
            <person name="Kawano K."/>
            <person name="Kobayashi E."/>
            <person name="Shiratori Y."/>
            <person name="Masuda Y."/>
            <person name="Senoo K."/>
        </authorList>
    </citation>
    <scope>NUCLEOTIDE SEQUENCE [LARGE SCALE GENOMIC DNA]</scope>
    <source>
        <strain evidence="1 2">Red803</strain>
    </source>
</reference>
<comment type="caution">
    <text evidence="1">The sequence shown here is derived from an EMBL/GenBank/DDBJ whole genome shotgun (WGS) entry which is preliminary data.</text>
</comment>
<gene>
    <name evidence="1" type="ORF">GETHPA_19990</name>
</gene>
<name>A0ABQ5Q805_9BACT</name>
<dbReference type="Proteomes" id="UP001165089">
    <property type="component" value="Unassembled WGS sequence"/>
</dbReference>
<dbReference type="SUPFAM" id="SSF140804">
    <property type="entry name" value="YidB-like"/>
    <property type="match status" value="1"/>
</dbReference>